<dbReference type="Pfam" id="PF07715">
    <property type="entry name" value="Plug"/>
    <property type="match status" value="1"/>
</dbReference>
<dbReference type="GO" id="GO:0009279">
    <property type="term" value="C:cell outer membrane"/>
    <property type="evidence" value="ECO:0007669"/>
    <property type="project" value="UniProtKB-SubCell"/>
</dbReference>
<sequence length="626" mass="68649">MPRRWWAPLLIVAPLPAAAAPSDEPPQQQDLSTLSIEELAQLPVRSASKREEPLATVPNATTVITGDDILRSPATAIPELLRQAPGLQIQRLNTTQYAISARGFGGYEPSNKLLLLIDGRSGYSTLHSGIFWELRSPLLEDIAQIDVITGPGGTLYGPNAVNGVISIQSKTAFDAQGGLVRATAGARERTAGARYGFALGDDAAVRVYANGYDREGMPGGDGLADVDDAIRGWQAGFRADVRGEADRFTLQGDLFRSDRFLAPGDGNRGHNLIARWNHDLTASSSLQLQTWYDYFRREELRTTDVLETFDAELQYNLASGVHDLVAGAGVRTTRDSFDNQLNAFRLDPRSARLWIGNAFVQDRIALSSRLALTAGFKLESSSYTGVQFLPSLRLGWQLDARNLLWAAVSRAVRTPSRIDRDITEPTLVAKAPDFAAEKVTAWELGYRGQPGPNTSVSVSLYYNGWRDLRSVTFIGNPFPLQLANDLRGHVYGVEASATQQLAPWWRVTAGAAWLHKGFRVRPGAVDVSAGASLGQDPDYQLSLRSQITLPQGVLFDLGLRAVDGFDAPPVDGYVEADARLSVRLAEQIELYLAGENLLHDRHLESNDVQRAQWIRRSVYAGTRLRF</sequence>
<keyword evidence="7 8" id="KW-0998">Cell outer membrane</keyword>
<comment type="caution">
    <text evidence="13">The sequence shown here is derived from an EMBL/GenBank/DDBJ whole genome shotgun (WGS) entry which is preliminary data.</text>
</comment>
<keyword evidence="5 9" id="KW-0798">TonB box</keyword>
<evidence type="ECO:0000313" key="13">
    <source>
        <dbReference type="EMBL" id="TGX37101.1"/>
    </source>
</evidence>
<evidence type="ECO:0000256" key="8">
    <source>
        <dbReference type="PROSITE-ProRule" id="PRU01360"/>
    </source>
</evidence>
<dbReference type="AlphaFoldDB" id="A0A4S1W2U4"/>
<evidence type="ECO:0000256" key="1">
    <source>
        <dbReference type="ARBA" id="ARBA00004571"/>
    </source>
</evidence>
<dbReference type="RefSeq" id="WP_135987509.1">
    <property type="nucleotide sequence ID" value="NZ_JAASQM010000001.1"/>
</dbReference>
<reference evidence="13 14" key="1">
    <citation type="submission" date="2019-04" db="EMBL/GenBank/DDBJ databases">
        <title>Sphingomonas psychrotolerans sp. nov., isolated from soil in the Tianshan Mountains, Xinjiang, China.</title>
        <authorList>
            <person name="Luo Y."/>
            <person name="Sheng H."/>
        </authorList>
    </citation>
    <scope>NUCLEOTIDE SEQUENCE [LARGE SCALE GENOMIC DNA]</scope>
    <source>
        <strain evidence="13 14">KIS18-15</strain>
    </source>
</reference>
<evidence type="ECO:0000313" key="14">
    <source>
        <dbReference type="Proteomes" id="UP000309848"/>
    </source>
</evidence>
<dbReference type="Proteomes" id="UP000309848">
    <property type="component" value="Unassembled WGS sequence"/>
</dbReference>
<evidence type="ECO:0000256" key="4">
    <source>
        <dbReference type="ARBA" id="ARBA00022692"/>
    </source>
</evidence>
<evidence type="ECO:0000259" key="11">
    <source>
        <dbReference type="Pfam" id="PF00593"/>
    </source>
</evidence>
<keyword evidence="14" id="KW-1185">Reference proteome</keyword>
<name>A0A4S1W2U4_9SPHN</name>
<evidence type="ECO:0000256" key="10">
    <source>
        <dbReference type="SAM" id="SignalP"/>
    </source>
</evidence>
<proteinExistence type="inferred from homology"/>
<dbReference type="InterPro" id="IPR012910">
    <property type="entry name" value="Plug_dom"/>
</dbReference>
<dbReference type="EMBL" id="SRXU01000014">
    <property type="protein sequence ID" value="TGX37101.1"/>
    <property type="molecule type" value="Genomic_DNA"/>
</dbReference>
<dbReference type="InterPro" id="IPR037066">
    <property type="entry name" value="Plug_dom_sf"/>
</dbReference>
<dbReference type="PANTHER" id="PTHR30069:SF37">
    <property type="entry name" value="FERRIC VIBRIOBACTIN RECEPTOR VIUA"/>
    <property type="match status" value="1"/>
</dbReference>
<feature type="domain" description="TonB-dependent receptor-like beta-barrel" evidence="11">
    <location>
        <begin position="186"/>
        <end position="597"/>
    </location>
</feature>
<dbReference type="GO" id="GO:0044718">
    <property type="term" value="P:siderophore transmembrane transport"/>
    <property type="evidence" value="ECO:0007669"/>
    <property type="project" value="TreeGrafter"/>
</dbReference>
<feature type="chain" id="PRO_5020582583" evidence="10">
    <location>
        <begin position="20"/>
        <end position="626"/>
    </location>
</feature>
<evidence type="ECO:0000256" key="2">
    <source>
        <dbReference type="ARBA" id="ARBA00022448"/>
    </source>
</evidence>
<protein>
    <submittedName>
        <fullName evidence="13">TonB-dependent receptor</fullName>
    </submittedName>
</protein>
<dbReference type="InterPro" id="IPR036942">
    <property type="entry name" value="Beta-barrel_TonB_sf"/>
</dbReference>
<gene>
    <name evidence="13" type="ORF">E5A74_20570</name>
</gene>
<dbReference type="InterPro" id="IPR039426">
    <property type="entry name" value="TonB-dep_rcpt-like"/>
</dbReference>
<evidence type="ECO:0000259" key="12">
    <source>
        <dbReference type="Pfam" id="PF07715"/>
    </source>
</evidence>
<evidence type="ECO:0000256" key="9">
    <source>
        <dbReference type="RuleBase" id="RU003357"/>
    </source>
</evidence>
<dbReference type="InterPro" id="IPR000531">
    <property type="entry name" value="Beta-barrel_TonB"/>
</dbReference>
<dbReference type="PANTHER" id="PTHR30069">
    <property type="entry name" value="TONB-DEPENDENT OUTER MEMBRANE RECEPTOR"/>
    <property type="match status" value="1"/>
</dbReference>
<dbReference type="OrthoDB" id="9760333at2"/>
<keyword evidence="3 8" id="KW-1134">Transmembrane beta strand</keyword>
<keyword evidence="2 8" id="KW-0813">Transport</keyword>
<feature type="signal peptide" evidence="10">
    <location>
        <begin position="1"/>
        <end position="19"/>
    </location>
</feature>
<comment type="subcellular location">
    <subcellularLocation>
        <location evidence="1 8">Cell outer membrane</location>
        <topology evidence="1 8">Multi-pass membrane protein</topology>
    </subcellularLocation>
</comment>
<keyword evidence="4 8" id="KW-0812">Transmembrane</keyword>
<feature type="domain" description="TonB-dependent receptor plug" evidence="12">
    <location>
        <begin position="54"/>
        <end position="164"/>
    </location>
</feature>
<keyword evidence="6 8" id="KW-0472">Membrane</keyword>
<accession>A0A4S1W2U4</accession>
<evidence type="ECO:0000256" key="7">
    <source>
        <dbReference type="ARBA" id="ARBA00023237"/>
    </source>
</evidence>
<dbReference type="Pfam" id="PF00593">
    <property type="entry name" value="TonB_dep_Rec_b-barrel"/>
    <property type="match status" value="1"/>
</dbReference>
<keyword evidence="10" id="KW-0732">Signal</keyword>
<evidence type="ECO:0000256" key="3">
    <source>
        <dbReference type="ARBA" id="ARBA00022452"/>
    </source>
</evidence>
<organism evidence="13 14">
    <name type="scientific">Sphingomonas naasensis</name>
    <dbReference type="NCBI Taxonomy" id="1344951"/>
    <lineage>
        <taxon>Bacteria</taxon>
        <taxon>Pseudomonadati</taxon>
        <taxon>Pseudomonadota</taxon>
        <taxon>Alphaproteobacteria</taxon>
        <taxon>Sphingomonadales</taxon>
        <taxon>Sphingomonadaceae</taxon>
        <taxon>Sphingomonas</taxon>
    </lineage>
</organism>
<comment type="similarity">
    <text evidence="8 9">Belongs to the TonB-dependent receptor family.</text>
</comment>
<dbReference type="PROSITE" id="PS52016">
    <property type="entry name" value="TONB_DEPENDENT_REC_3"/>
    <property type="match status" value="1"/>
</dbReference>
<dbReference type="Gene3D" id="2.40.170.20">
    <property type="entry name" value="TonB-dependent receptor, beta-barrel domain"/>
    <property type="match status" value="1"/>
</dbReference>
<keyword evidence="13" id="KW-0675">Receptor</keyword>
<dbReference type="SUPFAM" id="SSF56935">
    <property type="entry name" value="Porins"/>
    <property type="match status" value="1"/>
</dbReference>
<evidence type="ECO:0000256" key="6">
    <source>
        <dbReference type="ARBA" id="ARBA00023136"/>
    </source>
</evidence>
<evidence type="ECO:0000256" key="5">
    <source>
        <dbReference type="ARBA" id="ARBA00023077"/>
    </source>
</evidence>
<dbReference type="Gene3D" id="2.170.130.10">
    <property type="entry name" value="TonB-dependent receptor, plug domain"/>
    <property type="match status" value="1"/>
</dbReference>
<dbReference type="GO" id="GO:0015344">
    <property type="term" value="F:siderophore uptake transmembrane transporter activity"/>
    <property type="evidence" value="ECO:0007669"/>
    <property type="project" value="TreeGrafter"/>
</dbReference>